<dbReference type="GO" id="GO:0005524">
    <property type="term" value="F:ATP binding"/>
    <property type="evidence" value="ECO:0007669"/>
    <property type="project" value="UniProtKB-KW"/>
</dbReference>
<feature type="compositionally biased region" description="Low complexity" evidence="9">
    <location>
        <begin position="184"/>
        <end position="225"/>
    </location>
</feature>
<keyword evidence="5" id="KW-0347">Helicase</keyword>
<dbReference type="PANTHER" id="PTHR45797">
    <property type="entry name" value="RAD54-LIKE"/>
    <property type="match status" value="1"/>
</dbReference>
<evidence type="ECO:0000256" key="9">
    <source>
        <dbReference type="SAM" id="MobiDB-lite"/>
    </source>
</evidence>
<dbReference type="InterPro" id="IPR001650">
    <property type="entry name" value="Helicase_C-like"/>
</dbReference>
<comment type="similarity">
    <text evidence="2">Belongs to the SNF2/RAD54 helicase family.</text>
</comment>
<evidence type="ECO:0000256" key="5">
    <source>
        <dbReference type="ARBA" id="ARBA00022806"/>
    </source>
</evidence>
<dbReference type="InterPro" id="IPR027417">
    <property type="entry name" value="P-loop_NTPase"/>
</dbReference>
<organism evidence="12 13">
    <name type="scientific">Rhipicephalus microplus</name>
    <name type="common">Cattle tick</name>
    <name type="synonym">Boophilus microplus</name>
    <dbReference type="NCBI Taxonomy" id="6941"/>
    <lineage>
        <taxon>Eukaryota</taxon>
        <taxon>Metazoa</taxon>
        <taxon>Ecdysozoa</taxon>
        <taxon>Arthropoda</taxon>
        <taxon>Chelicerata</taxon>
        <taxon>Arachnida</taxon>
        <taxon>Acari</taxon>
        <taxon>Parasitiformes</taxon>
        <taxon>Ixodida</taxon>
        <taxon>Ixodoidea</taxon>
        <taxon>Ixodidae</taxon>
        <taxon>Rhipicephalinae</taxon>
        <taxon>Rhipicephalus</taxon>
        <taxon>Boophilus</taxon>
    </lineage>
</organism>
<feature type="compositionally biased region" description="Low complexity" evidence="9">
    <location>
        <begin position="247"/>
        <end position="291"/>
    </location>
</feature>
<evidence type="ECO:0000313" key="12">
    <source>
        <dbReference type="EMBL" id="KAH8029872.1"/>
    </source>
</evidence>
<dbReference type="VEuPathDB" id="VectorBase:LOC119163666"/>
<dbReference type="VEuPathDB" id="VectorBase:LOC119181217"/>
<dbReference type="Proteomes" id="UP000821866">
    <property type="component" value="Chromosome 3"/>
</dbReference>
<comment type="subcellular location">
    <subcellularLocation>
        <location evidence="1">Nucleus</location>
    </subcellularLocation>
</comment>
<evidence type="ECO:0000256" key="6">
    <source>
        <dbReference type="ARBA" id="ARBA00022840"/>
    </source>
</evidence>
<dbReference type="Pfam" id="PF00176">
    <property type="entry name" value="SNF2-rel_dom"/>
    <property type="match status" value="2"/>
</dbReference>
<evidence type="ECO:0000256" key="4">
    <source>
        <dbReference type="ARBA" id="ARBA00022801"/>
    </source>
</evidence>
<feature type="compositionally biased region" description="Polar residues" evidence="9">
    <location>
        <begin position="365"/>
        <end position="379"/>
    </location>
</feature>
<accession>A0A9J6E711</accession>
<keyword evidence="13" id="KW-1185">Reference proteome</keyword>
<sequence length="1475" mass="163378">MDIKDLVFPDPRLDTMKAWTGGLGFLESSCGRSTEPAPSDMFPGFPSSGSSQGMPGSAPLNPGAAANPWFHQSAFSMATDIHSGASGTASSSMAGSPYWLPPHQYAPTSAADPHQSRYSAGNDLYSASTSAAATPWWFGHNTSTAGSGLHSSQYFQQHVPRSDPMSNPFHTPVPATTSKTPGYLQHGLATQQHLQQQQQSAAPSPTTQQHNLHHSSVQQQQQQQTYHHHSPVTSQHETMSTPAASTSIHPIIPSSQHQSIGISSHHQRSLMSSSSSQQLGSPTSMMGQQHDGMGGQTSRPHQQHQQQHHQQQQHQQHQQQQHQQHQQQQHQQQQQHHQHHQIQRPVAPRAQQQQQTQQQKGSYGGMTQQHVQSAPAQQRINHQSMMAPISSSSQMMAPPQSQPLNSIASGGLDTNIQPIFELYGHDPLASVQGGQQFHHQLPRFDVPAASSASGQGFTQLQSQTTWIPPEALSGADASKTKWAKPEVGAEAAAENDAKEGAAKPDAAAGSPTKKGRGRRKKEESAKKKQKQDLLAEAKKGFQRKNIRDIKNESDLDEVTLNAQKEEQERMKRLQEARLRALQSQGIATGPAPPSAIAPIALESSSSSSDDSSSESEDEALPTVVPRRTGGDVIDISSSDEAKIPEEEDDDVVMVVSDGDDADDEKGDDLNDGAHINDAVNQPDSMGRVLVNVGHPPEDSDVFLAPQLAPIVKPHQIGGIRFLFDNVVESVSRFNTSSGFGCILAHSMGLGKTIQVISFVDVLLRHTAARKVLCITPINTIQNWLAEFDKWVPAPEAIPQNLVDSGQAIVNPGPDLVICDEGHRIKNCNASTSTALKSIRTKRRIVLTGYPLQNNLLEYWCMVDFVRPSYLGTRSEFCNMFERPIQNGQCLDSTPKDRQLMRFRAHVLHSLLQGFVQRRGHAVLRDALPRKEEHVLLIRMTPIQRTLYREFVKEFLHNYRVTNPLKFFAVCCKVWNHPDILFHLVQDKKNEVGLDIDLDIDLIGPPAVKETHAKKHHHHHHHHTNAAGLPDSVVAENSCLGPDGSLVGCLDPLGQPQDSPYNAYGANCDGTSTAVSGMSLNKPKYTQEQGVIAPFREKSDNNISYEWAYPLMEKYLPDMLDNSYKFLVLMTIVEQTLGVGDKLLVFSQSLSTLDLVERFLSRREVPLRPGLPHGEKWMRGKNYFRLDGSTSAQEREKLINEYNCNQMVSLFLLSTRAGCLGINLTGANRIVVLDASWNPCHDAQAVCRIYRYGQAKQCHIYRLVCDNCLEKRIYDRQVNKQGMSDRVVDEMNPEANLTWKDVSTLVQDNEDDPPVQDLSAVAGGFSDSVLRTLTMEYSHCLTKEPFEHESLLLDRKDLKLTKFEKRLAKQSYELEKRATLHGGRAYMHAANYSNGYQTWQNRQGTVTFLGPGPTQTTPSPMQPGSQNGDMPVWGTPNVMQSLLRQGMTVQRMRVPASEFFVALCVRDSRQFSWSVP</sequence>
<evidence type="ECO:0000256" key="3">
    <source>
        <dbReference type="ARBA" id="ARBA00022741"/>
    </source>
</evidence>
<dbReference type="InterPro" id="IPR014001">
    <property type="entry name" value="Helicase_ATP-bd"/>
</dbReference>
<dbReference type="GO" id="GO:0016887">
    <property type="term" value="F:ATP hydrolysis activity"/>
    <property type="evidence" value="ECO:0007669"/>
    <property type="project" value="InterPro"/>
</dbReference>
<feature type="domain" description="Helicase C-terminal" evidence="11">
    <location>
        <begin position="1130"/>
        <end position="1294"/>
    </location>
</feature>
<dbReference type="PANTHER" id="PTHR45797:SF1">
    <property type="entry name" value="HELICASE ARIP4"/>
    <property type="match status" value="1"/>
</dbReference>
<evidence type="ECO:0000313" key="13">
    <source>
        <dbReference type="Proteomes" id="UP000821866"/>
    </source>
</evidence>
<reference evidence="12" key="1">
    <citation type="journal article" date="2020" name="Cell">
        <title>Large-Scale Comparative Analyses of Tick Genomes Elucidate Their Genetic Diversity and Vector Capacities.</title>
        <authorList>
            <consortium name="Tick Genome and Microbiome Consortium (TIGMIC)"/>
            <person name="Jia N."/>
            <person name="Wang J."/>
            <person name="Shi W."/>
            <person name="Du L."/>
            <person name="Sun Y."/>
            <person name="Zhan W."/>
            <person name="Jiang J.F."/>
            <person name="Wang Q."/>
            <person name="Zhang B."/>
            <person name="Ji P."/>
            <person name="Bell-Sakyi L."/>
            <person name="Cui X.M."/>
            <person name="Yuan T.T."/>
            <person name="Jiang B.G."/>
            <person name="Yang W.F."/>
            <person name="Lam T.T."/>
            <person name="Chang Q.C."/>
            <person name="Ding S.J."/>
            <person name="Wang X.J."/>
            <person name="Zhu J.G."/>
            <person name="Ruan X.D."/>
            <person name="Zhao L."/>
            <person name="Wei J.T."/>
            <person name="Ye R.Z."/>
            <person name="Que T.C."/>
            <person name="Du C.H."/>
            <person name="Zhou Y.H."/>
            <person name="Cheng J.X."/>
            <person name="Dai P.F."/>
            <person name="Guo W.B."/>
            <person name="Han X.H."/>
            <person name="Huang E.J."/>
            <person name="Li L.F."/>
            <person name="Wei W."/>
            <person name="Gao Y.C."/>
            <person name="Liu J.Z."/>
            <person name="Shao H.Z."/>
            <person name="Wang X."/>
            <person name="Wang C.C."/>
            <person name="Yang T.C."/>
            <person name="Huo Q.B."/>
            <person name="Li W."/>
            <person name="Chen H.Y."/>
            <person name="Chen S.E."/>
            <person name="Zhou L.G."/>
            <person name="Ni X.B."/>
            <person name="Tian J.H."/>
            <person name="Sheng Y."/>
            <person name="Liu T."/>
            <person name="Pan Y.S."/>
            <person name="Xia L.Y."/>
            <person name="Li J."/>
            <person name="Zhao F."/>
            <person name="Cao W.C."/>
        </authorList>
    </citation>
    <scope>NUCLEOTIDE SEQUENCE</scope>
    <source>
        <strain evidence="12">Rmic-2018</strain>
    </source>
</reference>
<dbReference type="CDD" id="cd18793">
    <property type="entry name" value="SF2_C_SNF"/>
    <property type="match status" value="1"/>
</dbReference>
<evidence type="ECO:0000259" key="10">
    <source>
        <dbReference type="PROSITE" id="PS51192"/>
    </source>
</evidence>
<dbReference type="SUPFAM" id="SSF52540">
    <property type="entry name" value="P-loop containing nucleoside triphosphate hydrolases"/>
    <property type="match status" value="2"/>
</dbReference>
<keyword evidence="7" id="KW-0238">DNA-binding</keyword>
<evidence type="ECO:0000256" key="8">
    <source>
        <dbReference type="ARBA" id="ARBA00023242"/>
    </source>
</evidence>
<dbReference type="SMART" id="SM00490">
    <property type="entry name" value="HELICc"/>
    <property type="match status" value="1"/>
</dbReference>
<proteinExistence type="inferred from homology"/>
<feature type="compositionally biased region" description="Low complexity" evidence="9">
    <location>
        <begin position="303"/>
        <end position="335"/>
    </location>
</feature>
<keyword evidence="3" id="KW-0547">Nucleotide-binding</keyword>
<feature type="region of interest" description="Disordered" evidence="9">
    <location>
        <begin position="158"/>
        <end position="379"/>
    </location>
</feature>
<evidence type="ECO:0000259" key="11">
    <source>
        <dbReference type="PROSITE" id="PS51194"/>
    </source>
</evidence>
<dbReference type="SMART" id="SM00487">
    <property type="entry name" value="DEXDc"/>
    <property type="match status" value="1"/>
</dbReference>
<evidence type="ECO:0000256" key="2">
    <source>
        <dbReference type="ARBA" id="ARBA00007025"/>
    </source>
</evidence>
<dbReference type="InterPro" id="IPR049730">
    <property type="entry name" value="SNF2/RAD54-like_C"/>
</dbReference>
<dbReference type="GO" id="GO:0004386">
    <property type="term" value="F:helicase activity"/>
    <property type="evidence" value="ECO:0007669"/>
    <property type="project" value="UniProtKB-KW"/>
</dbReference>
<feature type="compositionally biased region" description="Polar residues" evidence="9">
    <location>
        <begin position="164"/>
        <end position="180"/>
    </location>
</feature>
<dbReference type="InterPro" id="IPR044574">
    <property type="entry name" value="ARIP4-like"/>
</dbReference>
<reference evidence="12" key="2">
    <citation type="submission" date="2021-09" db="EMBL/GenBank/DDBJ databases">
        <authorList>
            <person name="Jia N."/>
            <person name="Wang J."/>
            <person name="Shi W."/>
            <person name="Du L."/>
            <person name="Sun Y."/>
            <person name="Zhan W."/>
            <person name="Jiang J."/>
            <person name="Wang Q."/>
            <person name="Zhang B."/>
            <person name="Ji P."/>
            <person name="Sakyi L.B."/>
            <person name="Cui X."/>
            <person name="Yuan T."/>
            <person name="Jiang B."/>
            <person name="Yang W."/>
            <person name="Lam T.T.-Y."/>
            <person name="Chang Q."/>
            <person name="Ding S."/>
            <person name="Wang X."/>
            <person name="Zhu J."/>
            <person name="Ruan X."/>
            <person name="Zhao L."/>
            <person name="Wei J."/>
            <person name="Que T."/>
            <person name="Du C."/>
            <person name="Cheng J."/>
            <person name="Dai P."/>
            <person name="Han X."/>
            <person name="Huang E."/>
            <person name="Gao Y."/>
            <person name="Liu J."/>
            <person name="Shao H."/>
            <person name="Ye R."/>
            <person name="Li L."/>
            <person name="Wei W."/>
            <person name="Wang X."/>
            <person name="Wang C."/>
            <person name="Huo Q."/>
            <person name="Li W."/>
            <person name="Guo W."/>
            <person name="Chen H."/>
            <person name="Chen S."/>
            <person name="Zhou L."/>
            <person name="Zhou L."/>
            <person name="Ni X."/>
            <person name="Tian J."/>
            <person name="Zhou Y."/>
            <person name="Sheng Y."/>
            <person name="Liu T."/>
            <person name="Pan Y."/>
            <person name="Xia L."/>
            <person name="Li J."/>
            <person name="Zhao F."/>
            <person name="Cao W."/>
        </authorList>
    </citation>
    <scope>NUCLEOTIDE SEQUENCE</scope>
    <source>
        <strain evidence="12">Rmic-2018</strain>
        <tissue evidence="12">Larvae</tissue>
    </source>
</reference>
<feature type="region of interest" description="Disordered" evidence="9">
    <location>
        <begin position="30"/>
        <end position="58"/>
    </location>
</feature>
<keyword evidence="6" id="KW-0067">ATP-binding</keyword>
<feature type="compositionally biased region" description="Low complexity" evidence="9">
    <location>
        <begin position="38"/>
        <end position="57"/>
    </location>
</feature>
<dbReference type="PROSITE" id="PS51194">
    <property type="entry name" value="HELICASE_CTER"/>
    <property type="match status" value="1"/>
</dbReference>
<gene>
    <name evidence="12" type="ORF">HPB51_004907</name>
</gene>
<dbReference type="InterPro" id="IPR038718">
    <property type="entry name" value="SNF2-like_sf"/>
</dbReference>
<comment type="caution">
    <text evidence="12">The sequence shown here is derived from an EMBL/GenBank/DDBJ whole genome shotgun (WGS) entry which is preliminary data.</text>
</comment>
<keyword evidence="8" id="KW-0539">Nucleus</keyword>
<dbReference type="Gene3D" id="3.40.50.10810">
    <property type="entry name" value="Tandem AAA-ATPase domain"/>
    <property type="match status" value="2"/>
</dbReference>
<evidence type="ECO:0008006" key="14">
    <source>
        <dbReference type="Google" id="ProtNLM"/>
    </source>
</evidence>
<feature type="compositionally biased region" description="Low complexity" evidence="9">
    <location>
        <begin position="596"/>
        <end position="610"/>
    </location>
</feature>
<feature type="region of interest" description="Disordered" evidence="9">
    <location>
        <begin position="474"/>
        <end position="650"/>
    </location>
</feature>
<dbReference type="GO" id="GO:0005634">
    <property type="term" value="C:nucleus"/>
    <property type="evidence" value="ECO:0007669"/>
    <property type="project" value="UniProtKB-SubCell"/>
</dbReference>
<dbReference type="GO" id="GO:0003677">
    <property type="term" value="F:DNA binding"/>
    <property type="evidence" value="ECO:0007669"/>
    <property type="project" value="UniProtKB-KW"/>
</dbReference>
<dbReference type="Gene3D" id="1.20.120.850">
    <property type="entry name" value="SWI2/SNF2 ATPases, N-terminal domain"/>
    <property type="match status" value="1"/>
</dbReference>
<dbReference type="Gene3D" id="3.40.50.300">
    <property type="entry name" value="P-loop containing nucleotide triphosphate hydrolases"/>
    <property type="match status" value="2"/>
</dbReference>
<dbReference type="PROSITE" id="PS51192">
    <property type="entry name" value="HELICASE_ATP_BIND_1"/>
    <property type="match status" value="1"/>
</dbReference>
<dbReference type="EMBL" id="JABSTU010000005">
    <property type="protein sequence ID" value="KAH8029872.1"/>
    <property type="molecule type" value="Genomic_DNA"/>
</dbReference>
<feature type="compositionally biased region" description="Polar residues" evidence="9">
    <location>
        <begin position="231"/>
        <end position="246"/>
    </location>
</feature>
<evidence type="ECO:0000256" key="1">
    <source>
        <dbReference type="ARBA" id="ARBA00004123"/>
    </source>
</evidence>
<feature type="compositionally biased region" description="Basic and acidic residues" evidence="9">
    <location>
        <begin position="563"/>
        <end position="578"/>
    </location>
</feature>
<dbReference type="Pfam" id="PF00271">
    <property type="entry name" value="Helicase_C"/>
    <property type="match status" value="1"/>
</dbReference>
<feature type="domain" description="Helicase ATP-binding" evidence="10">
    <location>
        <begin position="732"/>
        <end position="868"/>
    </location>
</feature>
<evidence type="ECO:0000256" key="7">
    <source>
        <dbReference type="ARBA" id="ARBA00023125"/>
    </source>
</evidence>
<protein>
    <recommendedName>
        <fullName evidence="14">Helicase arip4</fullName>
    </recommendedName>
</protein>
<name>A0A9J6E711_RHIMP</name>
<dbReference type="InterPro" id="IPR000330">
    <property type="entry name" value="SNF2_N"/>
</dbReference>
<feature type="compositionally biased region" description="Basic and acidic residues" evidence="9">
    <location>
        <begin position="520"/>
        <end position="553"/>
    </location>
</feature>
<keyword evidence="4" id="KW-0378">Hydrolase</keyword>